<organism evidence="3 4">
    <name type="scientific">Punica granatum</name>
    <name type="common">Pomegranate</name>
    <dbReference type="NCBI Taxonomy" id="22663"/>
    <lineage>
        <taxon>Eukaryota</taxon>
        <taxon>Viridiplantae</taxon>
        <taxon>Streptophyta</taxon>
        <taxon>Embryophyta</taxon>
        <taxon>Tracheophyta</taxon>
        <taxon>Spermatophyta</taxon>
        <taxon>Magnoliopsida</taxon>
        <taxon>eudicotyledons</taxon>
        <taxon>Gunneridae</taxon>
        <taxon>Pentapetalae</taxon>
        <taxon>rosids</taxon>
        <taxon>malvids</taxon>
        <taxon>Myrtales</taxon>
        <taxon>Lythraceae</taxon>
        <taxon>Punica</taxon>
    </lineage>
</organism>
<feature type="compositionally biased region" description="Low complexity" evidence="1">
    <location>
        <begin position="226"/>
        <end position="246"/>
    </location>
</feature>
<reference evidence="3" key="1">
    <citation type="journal article" date="2020" name="Plant Biotechnol. J.">
        <title>The pomegranate (Punica granatum L.) draft genome dissects genetic divergence between soft- and hard-seeded cultivars.</title>
        <authorList>
            <person name="Luo X."/>
            <person name="Li H."/>
            <person name="Wu Z."/>
            <person name="Yao W."/>
            <person name="Zhao P."/>
            <person name="Cao D."/>
            <person name="Yu H."/>
            <person name="Li K."/>
            <person name="Poudel K."/>
            <person name="Zhao D."/>
            <person name="Zhang F."/>
            <person name="Xia X."/>
            <person name="Chen L."/>
            <person name="Wang Q."/>
            <person name="Jing D."/>
            <person name="Cao S."/>
        </authorList>
    </citation>
    <scope>NUCLEOTIDE SEQUENCE [LARGE SCALE GENOMIC DNA]</scope>
    <source>
        <strain evidence="3">cv. Tunisia</strain>
    </source>
</reference>
<evidence type="ECO:0000313" key="4">
    <source>
        <dbReference type="RefSeq" id="XP_031391866.1"/>
    </source>
</evidence>
<dbReference type="Pfam" id="PF14223">
    <property type="entry name" value="Retrotran_gag_2"/>
    <property type="match status" value="1"/>
</dbReference>
<evidence type="ECO:0000256" key="1">
    <source>
        <dbReference type="SAM" id="MobiDB-lite"/>
    </source>
</evidence>
<dbReference type="OrthoDB" id="1937754at2759"/>
<dbReference type="PANTHER" id="PTHR47481:SF31">
    <property type="entry name" value="OS01G0873500 PROTEIN"/>
    <property type="match status" value="1"/>
</dbReference>
<feature type="region of interest" description="Disordered" evidence="1">
    <location>
        <begin position="1"/>
        <end position="23"/>
    </location>
</feature>
<protein>
    <submittedName>
        <fullName evidence="4">Uncharacterized protein LOC116203995</fullName>
    </submittedName>
</protein>
<accession>A0A6P8DEG3</accession>
<feature type="region of interest" description="Disordered" evidence="1">
    <location>
        <begin position="226"/>
        <end position="354"/>
    </location>
</feature>
<dbReference type="InterPro" id="IPR054722">
    <property type="entry name" value="PolX-like_BBD"/>
</dbReference>
<dbReference type="AlphaFoldDB" id="A0A6P8DEG3"/>
<sequence length="571" mass="62398">MADSSSSSTLMTLPSSSSNPTTLPSSFPTIPVKLNGKIYLYWKGVMTPLLTTYGLLDYVEGKITIPSKTTTGADGTVMQNSDFLNWQSRDNFALTCIMLAITEEIGVTILSARTSSEAWTSLATAFLTLTAAQEDLLDQQWRDLKKGDQSMAKFINSVKEHALRYAQIGKLKTPAEINRRIYTGLGPDWEPIVLAQSERMLTMTTEELQSLLVGHEERRLYAAAQTVTSPAAPSPAPLSGLLGPVPTEVHYTNSRSNQGNRGNWNGKGKGWKGKSKGGGSGRISSGEEASRETGEANPNLLSGGGGEALGSDRHFNPSFRPGRYTGQIRDQRTGPIGPLQHRPTSSGYSTRSPAPFNNNFIGPAQYIGPRSTVVCQLCNRAGHTAPSCQFSPISGAQAHLTHGSSPGLHDLDWYMDSGATHHVTSQLSNLNLRDDAPISDNVFVGDGKALPVLASGSSTIKISQRPLHLNHILYAPHISKNLISISKFAKDNRCFFELHPDCFLVKDLHTRQELMRGPVKDGLYCFHQRDRHANGPQAHLSTSSCDRDLALTYRFDRLCNRYPLYITRISL</sequence>
<dbReference type="PANTHER" id="PTHR47481">
    <property type="match status" value="1"/>
</dbReference>
<dbReference type="Pfam" id="PF22936">
    <property type="entry name" value="Pol_BBD"/>
    <property type="match status" value="1"/>
</dbReference>
<feature type="compositionally biased region" description="Polar residues" evidence="1">
    <location>
        <begin position="342"/>
        <end position="354"/>
    </location>
</feature>
<proteinExistence type="predicted"/>
<dbReference type="Proteomes" id="UP000515151">
    <property type="component" value="Chromosome 1"/>
</dbReference>
<dbReference type="RefSeq" id="XP_031391866.1">
    <property type="nucleotide sequence ID" value="XM_031536006.1"/>
</dbReference>
<evidence type="ECO:0000259" key="2">
    <source>
        <dbReference type="Pfam" id="PF22936"/>
    </source>
</evidence>
<feature type="domain" description="Retrovirus-related Pol polyprotein from transposon TNT 1-94-like beta-barrel" evidence="2">
    <location>
        <begin position="413"/>
        <end position="490"/>
    </location>
</feature>
<reference evidence="4" key="2">
    <citation type="submission" date="2025-08" db="UniProtKB">
        <authorList>
            <consortium name="RefSeq"/>
        </authorList>
    </citation>
    <scope>IDENTIFICATION</scope>
    <source>
        <tissue evidence="4">Leaf</tissue>
    </source>
</reference>
<evidence type="ECO:0000313" key="3">
    <source>
        <dbReference type="Proteomes" id="UP000515151"/>
    </source>
</evidence>
<gene>
    <name evidence="4" type="primary">LOC116203995</name>
</gene>
<name>A0A6P8DEG3_PUNGR</name>
<keyword evidence="3" id="KW-1185">Reference proteome</keyword>
<dbReference type="GeneID" id="116203995"/>